<dbReference type="KEGG" id="dai:Desaci_4778"/>
<reference evidence="2" key="1">
    <citation type="journal article" date="2012" name="J. Bacteriol.">
        <title>Complete genome sequences of Desulfosporosinus orientis DSM765T, Desulfosporosinus youngiae DSM17734T, Desulfosporosinus meridiei DSM13257T, and Desulfosporosinus acidiphilus DSM22704T.</title>
        <authorList>
            <person name="Pester M."/>
            <person name="Brambilla E."/>
            <person name="Alazard D."/>
            <person name="Rattei T."/>
            <person name="Weinmaier T."/>
            <person name="Han J."/>
            <person name="Lucas S."/>
            <person name="Lapidus A."/>
            <person name="Cheng J.F."/>
            <person name="Goodwin L."/>
            <person name="Pitluck S."/>
            <person name="Peters L."/>
            <person name="Ovchinnikova G."/>
            <person name="Teshima H."/>
            <person name="Detter J.C."/>
            <person name="Han C.S."/>
            <person name="Tapia R."/>
            <person name="Land M.L."/>
            <person name="Hauser L."/>
            <person name="Kyrpides N.C."/>
            <person name="Ivanova N.N."/>
            <person name="Pagani I."/>
            <person name="Huntmann M."/>
            <person name="Wei C.L."/>
            <person name="Davenport K.W."/>
            <person name="Daligault H."/>
            <person name="Chain P.S."/>
            <person name="Chen A."/>
            <person name="Mavromatis K."/>
            <person name="Markowitz V."/>
            <person name="Szeto E."/>
            <person name="Mikhailova N."/>
            <person name="Pati A."/>
            <person name="Wagner M."/>
            <person name="Woyke T."/>
            <person name="Ollivier B."/>
            <person name="Klenk H.P."/>
            <person name="Spring S."/>
            <person name="Loy A."/>
        </authorList>
    </citation>
    <scope>NUCLEOTIDE SEQUENCE [LARGE SCALE GENOMIC DNA]</scope>
    <source>
        <strain evidence="2">DSM 22704 / JCM 16185 / SJ4</strain>
    </source>
</reference>
<evidence type="ECO:0000313" key="1">
    <source>
        <dbReference type="EMBL" id="AFM43603.1"/>
    </source>
</evidence>
<keyword evidence="1" id="KW-0614">Plasmid</keyword>
<name>I4DCS9_DESAJ</name>
<proteinExistence type="predicted"/>
<protein>
    <submittedName>
        <fullName evidence="1">Uncharacterized protein</fullName>
    </submittedName>
</protein>
<keyword evidence="2" id="KW-1185">Reference proteome</keyword>
<sequence length="224" mass="25701">MAKSIFVRVPISLHSKQLKDAIVQYAAANDKDVYKIIEDIWGSMLSSGDFSISVNPVYDKESETGLVATENQKQRRFELNMNPDLTNQVDEVISNEKRKGIKKINRSIFTQEAIRRYVEPALIEGGYLKESVFKDYKRAAKNLRTLRNLIGSQQDFYNKYIVIDERPLVSYSQYAFIERGAGGNIEKVLELVSDALNMSKDVFFEQPQEFQDYLNSIDISKSAF</sequence>
<organism evidence="1 2">
    <name type="scientific">Desulfosporosinus acidiphilus (strain DSM 22704 / JCM 16185 / SJ4)</name>
    <dbReference type="NCBI Taxonomy" id="646529"/>
    <lineage>
        <taxon>Bacteria</taxon>
        <taxon>Bacillati</taxon>
        <taxon>Bacillota</taxon>
        <taxon>Clostridia</taxon>
        <taxon>Eubacteriales</taxon>
        <taxon>Desulfitobacteriaceae</taxon>
        <taxon>Desulfosporosinus</taxon>
    </lineage>
</organism>
<evidence type="ECO:0000313" key="2">
    <source>
        <dbReference type="Proteomes" id="UP000002892"/>
    </source>
</evidence>
<dbReference type="Proteomes" id="UP000002892">
    <property type="component" value="Plasmid pDESACI.01"/>
</dbReference>
<dbReference type="EMBL" id="CP003640">
    <property type="protein sequence ID" value="AFM43603.1"/>
    <property type="molecule type" value="Genomic_DNA"/>
</dbReference>
<geneLocation type="plasmid" evidence="1 2">
    <name>pDESACI.01</name>
</geneLocation>
<dbReference type="AlphaFoldDB" id="I4DCS9"/>
<dbReference type="OrthoDB" id="9871907at2"/>
<dbReference type="RefSeq" id="WP_014825115.1">
    <property type="nucleotide sequence ID" value="NC_018066.1"/>
</dbReference>
<dbReference type="HOGENOM" id="CLU_1233393_0_0_9"/>
<gene>
    <name evidence="1" type="ordered locus">Desaci_4778</name>
</gene>
<accession>I4DCS9</accession>